<dbReference type="EMBL" id="GL883095">
    <property type="protein sequence ID" value="EGG10129.1"/>
    <property type="molecule type" value="Genomic_DNA"/>
</dbReference>
<dbReference type="Proteomes" id="UP000001072">
    <property type="component" value="Unassembled WGS sequence"/>
</dbReference>
<dbReference type="GeneID" id="18929569"/>
<dbReference type="HOGENOM" id="CLU_087669_0_0_1"/>
<name>F4RBN2_MELLP</name>
<reference evidence="3" key="1">
    <citation type="journal article" date="2011" name="Proc. Natl. Acad. Sci. U.S.A.">
        <title>Obligate biotrophy features unraveled by the genomic analysis of rust fungi.</title>
        <authorList>
            <person name="Duplessis S."/>
            <person name="Cuomo C.A."/>
            <person name="Lin Y.-C."/>
            <person name="Aerts A."/>
            <person name="Tisserant E."/>
            <person name="Veneault-Fourrey C."/>
            <person name="Joly D.L."/>
            <person name="Hacquard S."/>
            <person name="Amselem J."/>
            <person name="Cantarel B.L."/>
            <person name="Chiu R."/>
            <person name="Coutinho P.M."/>
            <person name="Feau N."/>
            <person name="Field M."/>
            <person name="Frey P."/>
            <person name="Gelhaye E."/>
            <person name="Goldberg J."/>
            <person name="Grabherr M.G."/>
            <person name="Kodira C.D."/>
            <person name="Kohler A."/>
            <person name="Kuees U."/>
            <person name="Lindquist E.A."/>
            <person name="Lucas S.M."/>
            <person name="Mago R."/>
            <person name="Mauceli E."/>
            <person name="Morin E."/>
            <person name="Murat C."/>
            <person name="Pangilinan J.L."/>
            <person name="Park R."/>
            <person name="Pearson M."/>
            <person name="Quesneville H."/>
            <person name="Rouhier N."/>
            <person name="Sakthikumar S."/>
            <person name="Salamov A.A."/>
            <person name="Schmutz J."/>
            <person name="Selles B."/>
            <person name="Shapiro H."/>
            <person name="Tanguay P."/>
            <person name="Tuskan G.A."/>
            <person name="Henrissat B."/>
            <person name="Van de Peer Y."/>
            <person name="Rouze P."/>
            <person name="Ellis J.G."/>
            <person name="Dodds P.N."/>
            <person name="Schein J.E."/>
            <person name="Zhong S."/>
            <person name="Hamelin R.C."/>
            <person name="Grigoriev I.V."/>
            <person name="Szabo L.J."/>
            <person name="Martin F."/>
        </authorList>
    </citation>
    <scope>NUCLEOTIDE SEQUENCE [LARGE SCALE GENOMIC DNA]</scope>
    <source>
        <strain evidence="3">98AG31 / pathotype 3-4-7</strain>
    </source>
</reference>
<evidence type="ECO:0000256" key="1">
    <source>
        <dbReference type="SAM" id="MobiDB-lite"/>
    </source>
</evidence>
<evidence type="ECO:0000313" key="3">
    <source>
        <dbReference type="Proteomes" id="UP000001072"/>
    </source>
</evidence>
<sequence length="284" mass="32156">MSKDDDIYLAEKEQQEKAGMCACRCSNCEPEASRQLALRMKWITNNNFDAGLQDPISLPNSKSARIVLEACDDASNQIDLDAPIINQKRNVPPPRKAELNQLAKQLSGIIFLHHKELMGDSDRLRASAYLDENDIWRVLDKIHTIKTENDVYGILGCDILPGGVAKLFIHIQDWKMGTNGSEALAAIRAREAETRVMQAITLARLTKQHEEREARLKEARDLTEKKRRQSKLDNLAEVEAKRQRKENKDAKKKAADRLKAEKEAQRVVNLRMLTSLKTGQTMSA</sequence>
<feature type="compositionally biased region" description="Basic and acidic residues" evidence="1">
    <location>
        <begin position="238"/>
        <end position="261"/>
    </location>
</feature>
<organism evidence="3">
    <name type="scientific">Melampsora larici-populina (strain 98AG31 / pathotype 3-4-7)</name>
    <name type="common">Poplar leaf rust fungus</name>
    <dbReference type="NCBI Taxonomy" id="747676"/>
    <lineage>
        <taxon>Eukaryota</taxon>
        <taxon>Fungi</taxon>
        <taxon>Dikarya</taxon>
        <taxon>Basidiomycota</taxon>
        <taxon>Pucciniomycotina</taxon>
        <taxon>Pucciniomycetes</taxon>
        <taxon>Pucciniales</taxon>
        <taxon>Melampsoraceae</taxon>
        <taxon>Melampsora</taxon>
    </lineage>
</organism>
<accession>F4RBN2</accession>
<dbReference type="VEuPathDB" id="FungiDB:MELLADRAFT_60596"/>
<feature type="compositionally biased region" description="Basic and acidic residues" evidence="1">
    <location>
        <begin position="214"/>
        <end position="224"/>
    </location>
</feature>
<dbReference type="KEGG" id="mlr:MELLADRAFT_60596"/>
<keyword evidence="3" id="KW-1185">Reference proteome</keyword>
<dbReference type="OrthoDB" id="10371392at2759"/>
<protein>
    <submittedName>
        <fullName evidence="2">Uncharacterized protein</fullName>
    </submittedName>
</protein>
<dbReference type="AlphaFoldDB" id="F4RBN2"/>
<proteinExistence type="predicted"/>
<dbReference type="InParanoid" id="F4RBN2"/>
<gene>
    <name evidence="2" type="ORF">MELLADRAFT_60596</name>
</gene>
<feature type="region of interest" description="Disordered" evidence="1">
    <location>
        <begin position="214"/>
        <end position="261"/>
    </location>
</feature>
<dbReference type="RefSeq" id="XP_007406430.1">
    <property type="nucleotide sequence ID" value="XM_007406368.1"/>
</dbReference>
<evidence type="ECO:0000313" key="2">
    <source>
        <dbReference type="EMBL" id="EGG10129.1"/>
    </source>
</evidence>